<dbReference type="PANTHER" id="PTHR23513:SF6">
    <property type="entry name" value="MAJOR FACILITATOR SUPERFAMILY ASSOCIATED DOMAIN-CONTAINING PROTEIN"/>
    <property type="match status" value="1"/>
</dbReference>
<protein>
    <submittedName>
        <fullName evidence="9">MFS transporter</fullName>
    </submittedName>
</protein>
<feature type="transmembrane region" description="Helical" evidence="7">
    <location>
        <begin position="287"/>
        <end position="308"/>
    </location>
</feature>
<keyword evidence="2" id="KW-0813">Transport</keyword>
<gene>
    <name evidence="9" type="ORF">ISG29_05725</name>
</gene>
<dbReference type="Gene3D" id="1.20.1250.20">
    <property type="entry name" value="MFS general substrate transporter like domains"/>
    <property type="match status" value="1"/>
</dbReference>
<sequence length="385" mass="39119">MIAIPLLVLATTGSAARTGMVAAAELVPLVLFKIVAGPAIDSLGPRRVALTCDTLSVVAVAAVPLLHTAGLLSFGALLALVALAGALRGPGDAAKHAMIPSVVAAARVPMEQVTGLYSAVERTASMLGAALAGVLVLALGPADALLVDAASFGIGVLVLGLGTRRLARVGDAGEEPADALGYRVRLREGWRFLRTDRLLMGIAVMVALTNMLDLAWSAVLMPVWAVDSGHGAGALGLLFAVWGGCSALGSLVAAKWGDRLPRFRVYLVAFLVTGLPRYAVLALGAPWVVVLGAFVVGGAASGFLNPILGAVELERIPPALVGRVTALVSAMAWGLMPLGSLLGGVATQAWGFAATTLATGLVYFVVTTAPALDPAFRQMDGARGA</sequence>
<feature type="transmembrane region" description="Helical" evidence="7">
    <location>
        <begin position="119"/>
        <end position="139"/>
    </location>
</feature>
<dbReference type="PANTHER" id="PTHR23513">
    <property type="entry name" value="INTEGRAL MEMBRANE EFFLUX PROTEIN-RELATED"/>
    <property type="match status" value="1"/>
</dbReference>
<dbReference type="InterPro" id="IPR010290">
    <property type="entry name" value="TM_effector"/>
</dbReference>
<evidence type="ECO:0000256" key="6">
    <source>
        <dbReference type="ARBA" id="ARBA00023136"/>
    </source>
</evidence>
<dbReference type="AlphaFoldDB" id="A0A930YA96"/>
<keyword evidence="6 7" id="KW-0472">Membrane</keyword>
<feature type="transmembrane region" description="Helical" evidence="7">
    <location>
        <begin position="145"/>
        <end position="162"/>
    </location>
</feature>
<evidence type="ECO:0000259" key="8">
    <source>
        <dbReference type="PROSITE" id="PS50850"/>
    </source>
</evidence>
<dbReference type="InterPro" id="IPR036259">
    <property type="entry name" value="MFS_trans_sf"/>
</dbReference>
<dbReference type="SUPFAM" id="SSF103473">
    <property type="entry name" value="MFS general substrate transporter"/>
    <property type="match status" value="1"/>
</dbReference>
<evidence type="ECO:0000256" key="7">
    <source>
        <dbReference type="SAM" id="Phobius"/>
    </source>
</evidence>
<keyword evidence="3" id="KW-1003">Cell membrane</keyword>
<feature type="domain" description="Major facilitator superfamily (MFS) profile" evidence="8">
    <location>
        <begin position="1"/>
        <end position="377"/>
    </location>
</feature>
<accession>A0A930YA96</accession>
<dbReference type="Proteomes" id="UP000656804">
    <property type="component" value="Unassembled WGS sequence"/>
</dbReference>
<feature type="transmembrane region" description="Helical" evidence="7">
    <location>
        <begin position="349"/>
        <end position="372"/>
    </location>
</feature>
<reference evidence="9" key="1">
    <citation type="submission" date="2020-11" db="EMBL/GenBank/DDBJ databases">
        <title>Nocardioides sp. CBS4Y-1, whole genome shotgun sequence.</title>
        <authorList>
            <person name="Tuo L."/>
        </authorList>
    </citation>
    <scope>NUCLEOTIDE SEQUENCE</scope>
    <source>
        <strain evidence="9">CBS4Y-1</strain>
    </source>
</reference>
<feature type="transmembrane region" description="Helical" evidence="7">
    <location>
        <begin position="65"/>
        <end position="87"/>
    </location>
</feature>
<evidence type="ECO:0000313" key="9">
    <source>
        <dbReference type="EMBL" id="MBF4161183.1"/>
    </source>
</evidence>
<name>A0A930YA96_9ACTN</name>
<keyword evidence="4 7" id="KW-0812">Transmembrane</keyword>
<evidence type="ECO:0000256" key="3">
    <source>
        <dbReference type="ARBA" id="ARBA00022475"/>
    </source>
</evidence>
<keyword evidence="5 7" id="KW-1133">Transmembrane helix</keyword>
<feature type="transmembrane region" description="Helical" evidence="7">
    <location>
        <begin position="231"/>
        <end position="253"/>
    </location>
</feature>
<evidence type="ECO:0000256" key="2">
    <source>
        <dbReference type="ARBA" id="ARBA00022448"/>
    </source>
</evidence>
<comment type="subcellular location">
    <subcellularLocation>
        <location evidence="1">Cell membrane</location>
        <topology evidence="1">Multi-pass membrane protein</topology>
    </subcellularLocation>
</comment>
<dbReference type="GO" id="GO:0005886">
    <property type="term" value="C:plasma membrane"/>
    <property type="evidence" value="ECO:0007669"/>
    <property type="project" value="UniProtKB-SubCell"/>
</dbReference>
<comment type="caution">
    <text evidence="9">The sequence shown here is derived from an EMBL/GenBank/DDBJ whole genome shotgun (WGS) entry which is preliminary data.</text>
</comment>
<dbReference type="Pfam" id="PF05977">
    <property type="entry name" value="MFS_3"/>
    <property type="match status" value="1"/>
</dbReference>
<dbReference type="PROSITE" id="PS50850">
    <property type="entry name" value="MFS"/>
    <property type="match status" value="1"/>
</dbReference>
<dbReference type="EMBL" id="JADIVZ010000002">
    <property type="protein sequence ID" value="MBF4161183.1"/>
    <property type="molecule type" value="Genomic_DNA"/>
</dbReference>
<evidence type="ECO:0000256" key="5">
    <source>
        <dbReference type="ARBA" id="ARBA00022989"/>
    </source>
</evidence>
<evidence type="ECO:0000313" key="10">
    <source>
        <dbReference type="Proteomes" id="UP000656804"/>
    </source>
</evidence>
<feature type="transmembrane region" description="Helical" evidence="7">
    <location>
        <begin position="320"/>
        <end position="343"/>
    </location>
</feature>
<organism evidence="9 10">
    <name type="scientific">Nocardioides acrostichi</name>
    <dbReference type="NCBI Taxonomy" id="2784339"/>
    <lineage>
        <taxon>Bacteria</taxon>
        <taxon>Bacillati</taxon>
        <taxon>Actinomycetota</taxon>
        <taxon>Actinomycetes</taxon>
        <taxon>Propionibacteriales</taxon>
        <taxon>Nocardioidaceae</taxon>
        <taxon>Nocardioides</taxon>
    </lineage>
</organism>
<dbReference type="GO" id="GO:0022857">
    <property type="term" value="F:transmembrane transporter activity"/>
    <property type="evidence" value="ECO:0007669"/>
    <property type="project" value="InterPro"/>
</dbReference>
<keyword evidence="10" id="KW-1185">Reference proteome</keyword>
<evidence type="ECO:0000256" key="4">
    <source>
        <dbReference type="ARBA" id="ARBA00022692"/>
    </source>
</evidence>
<evidence type="ECO:0000256" key="1">
    <source>
        <dbReference type="ARBA" id="ARBA00004651"/>
    </source>
</evidence>
<feature type="transmembrane region" description="Helical" evidence="7">
    <location>
        <begin position="198"/>
        <end position="219"/>
    </location>
</feature>
<proteinExistence type="predicted"/>
<dbReference type="CDD" id="cd06173">
    <property type="entry name" value="MFS_MefA_like"/>
    <property type="match status" value="1"/>
</dbReference>
<dbReference type="InterPro" id="IPR020846">
    <property type="entry name" value="MFS_dom"/>
</dbReference>